<protein>
    <submittedName>
        <fullName evidence="2">Transformer-2 protein-like protein beta</fullName>
    </submittedName>
</protein>
<feature type="region of interest" description="Disordered" evidence="1">
    <location>
        <begin position="39"/>
        <end position="58"/>
    </location>
</feature>
<comment type="caution">
    <text evidence="2">The sequence shown here is derived from an EMBL/GenBank/DDBJ whole genome shotgun (WGS) entry which is preliminary data.</text>
</comment>
<evidence type="ECO:0000313" key="2">
    <source>
        <dbReference type="EMBL" id="MBZ3881228.1"/>
    </source>
</evidence>
<gene>
    <name evidence="2" type="ORF">SUZIE_161885</name>
</gene>
<keyword evidence="3" id="KW-1185">Reference proteome</keyword>
<reference evidence="2" key="1">
    <citation type="submission" date="2020-03" db="EMBL/GenBank/DDBJ databases">
        <title>Studies in the Genomics of Life Span.</title>
        <authorList>
            <person name="Glass D."/>
        </authorList>
    </citation>
    <scope>NUCLEOTIDE SEQUENCE</scope>
    <source>
        <strain evidence="2">SUZIE</strain>
        <tissue evidence="2">Muscle</tissue>
    </source>
</reference>
<organism evidence="2 3">
    <name type="scientific">Sciurus carolinensis</name>
    <name type="common">Eastern gray squirrel</name>
    <dbReference type="NCBI Taxonomy" id="30640"/>
    <lineage>
        <taxon>Eukaryota</taxon>
        <taxon>Metazoa</taxon>
        <taxon>Chordata</taxon>
        <taxon>Craniata</taxon>
        <taxon>Vertebrata</taxon>
        <taxon>Euteleostomi</taxon>
        <taxon>Mammalia</taxon>
        <taxon>Eutheria</taxon>
        <taxon>Euarchontoglires</taxon>
        <taxon>Glires</taxon>
        <taxon>Rodentia</taxon>
        <taxon>Sciuromorpha</taxon>
        <taxon>Sciuridae</taxon>
        <taxon>Sciurinae</taxon>
        <taxon>Sciurini</taxon>
        <taxon>Sciurus</taxon>
    </lineage>
</organism>
<dbReference type="AlphaFoldDB" id="A0AA41N013"/>
<evidence type="ECO:0000256" key="1">
    <source>
        <dbReference type="SAM" id="MobiDB-lite"/>
    </source>
</evidence>
<evidence type="ECO:0000313" key="3">
    <source>
        <dbReference type="Proteomes" id="UP001166674"/>
    </source>
</evidence>
<name>A0AA41N013_SCICA</name>
<proteinExistence type="predicted"/>
<sequence>MAGTSGTTTLIPGISSSALNGCSVTLCTERLRYYFSEDTPQHHHCPEDPTYSNGSSRRRDYYDRGYDRGYDDRDYYSRSYRFVIWKATTFLSLNQEEVEEEVDGELLKTGIRFTEGGHLLLTTVVEDTGHDPDHDPTHLVAIKA</sequence>
<dbReference type="EMBL" id="JAATJV010375700">
    <property type="protein sequence ID" value="MBZ3881228.1"/>
    <property type="molecule type" value="Genomic_DNA"/>
</dbReference>
<accession>A0AA41N013</accession>
<dbReference type="Proteomes" id="UP001166674">
    <property type="component" value="Unassembled WGS sequence"/>
</dbReference>